<dbReference type="PANTHER" id="PTHR24123">
    <property type="entry name" value="ANKYRIN REPEAT-CONTAINING"/>
    <property type="match status" value="1"/>
</dbReference>
<evidence type="ECO:0000256" key="2">
    <source>
        <dbReference type="ARBA" id="ARBA00023043"/>
    </source>
</evidence>
<reference evidence="4 5" key="1">
    <citation type="journal article" date="2009" name="Infect. Immun.">
        <title>Comparative genomics reveal extensive transposon-mediated genomic plasticity and diversity among potential effector proteins within the genus Coxiella.</title>
        <authorList>
            <person name="Beare P.A."/>
            <person name="Unsworth N."/>
            <person name="Andoh M."/>
            <person name="Voth D.E."/>
            <person name="Omsland A."/>
            <person name="Gilk S.D."/>
            <person name="Williams K.P."/>
            <person name="Sobral B.W."/>
            <person name="Kupko J.J.III."/>
            <person name="Porcella S.F."/>
            <person name="Samuel J.E."/>
            <person name="Heinzen R.A."/>
        </authorList>
    </citation>
    <scope>NUCLEOTIDE SEQUENCE [LARGE SCALE GENOMIC DNA]</scope>
    <source>
        <strain evidence="4 5">Dugway 5J108-111</strain>
    </source>
</reference>
<feature type="repeat" description="ANK" evidence="3">
    <location>
        <begin position="448"/>
        <end position="473"/>
    </location>
</feature>
<dbReference type="HOGENOM" id="CLU_353282_0_0_6"/>
<name>A9KG53_COXBN</name>
<dbReference type="InterPro" id="IPR051165">
    <property type="entry name" value="Multifunctional_ANK_Repeat"/>
</dbReference>
<dbReference type="SMR" id="A9KG53"/>
<dbReference type="SUPFAM" id="SSF48403">
    <property type="entry name" value="Ankyrin repeat"/>
    <property type="match status" value="3"/>
</dbReference>
<dbReference type="Pfam" id="PF12796">
    <property type="entry name" value="Ank_2"/>
    <property type="match status" value="3"/>
</dbReference>
<accession>A9KG53</accession>
<proteinExistence type="predicted"/>
<protein>
    <submittedName>
        <fullName evidence="4">Ankyrin repeat protein</fullName>
    </submittedName>
</protein>
<dbReference type="AlphaFoldDB" id="A9KG53"/>
<dbReference type="PROSITE" id="PS50297">
    <property type="entry name" value="ANK_REP_REGION"/>
    <property type="match status" value="2"/>
</dbReference>
<feature type="repeat" description="ANK" evidence="3">
    <location>
        <begin position="687"/>
        <end position="719"/>
    </location>
</feature>
<dbReference type="Proteomes" id="UP000008555">
    <property type="component" value="Chromosome"/>
</dbReference>
<evidence type="ECO:0000256" key="1">
    <source>
        <dbReference type="ARBA" id="ARBA00022737"/>
    </source>
</evidence>
<dbReference type="PANTHER" id="PTHR24123:SF33">
    <property type="entry name" value="PROTEIN HOS4"/>
    <property type="match status" value="1"/>
</dbReference>
<dbReference type="InterPro" id="IPR036770">
    <property type="entry name" value="Ankyrin_rpt-contain_sf"/>
</dbReference>
<dbReference type="PROSITE" id="PS50088">
    <property type="entry name" value="ANK_REPEAT"/>
    <property type="match status" value="4"/>
</dbReference>
<dbReference type="EMBL" id="CP000733">
    <property type="protein sequence ID" value="ABS78125.2"/>
    <property type="molecule type" value="Genomic_DNA"/>
</dbReference>
<organism evidence="4 5">
    <name type="scientific">Coxiella burnetii (strain Dugway 5J108-111)</name>
    <dbReference type="NCBI Taxonomy" id="434922"/>
    <lineage>
        <taxon>Bacteria</taxon>
        <taxon>Pseudomonadati</taxon>
        <taxon>Pseudomonadota</taxon>
        <taxon>Gammaproteobacteria</taxon>
        <taxon>Legionellales</taxon>
        <taxon>Coxiellaceae</taxon>
        <taxon>Coxiella</taxon>
    </lineage>
</organism>
<dbReference type="Gene3D" id="1.25.40.20">
    <property type="entry name" value="Ankyrin repeat-containing domain"/>
    <property type="match status" value="4"/>
</dbReference>
<dbReference type="SMART" id="SM00248">
    <property type="entry name" value="ANK"/>
    <property type="match status" value="15"/>
</dbReference>
<feature type="repeat" description="ANK" evidence="3">
    <location>
        <begin position="614"/>
        <end position="646"/>
    </location>
</feature>
<dbReference type="KEGG" id="cbd:CBUD_1019"/>
<evidence type="ECO:0000256" key="3">
    <source>
        <dbReference type="PROSITE-ProRule" id="PRU00023"/>
    </source>
</evidence>
<keyword evidence="2 3" id="KW-0040">ANK repeat</keyword>
<keyword evidence="1" id="KW-0677">Repeat</keyword>
<evidence type="ECO:0000313" key="5">
    <source>
        <dbReference type="Proteomes" id="UP000008555"/>
    </source>
</evidence>
<evidence type="ECO:0000313" key="4">
    <source>
        <dbReference type="EMBL" id="ABS78125.2"/>
    </source>
</evidence>
<dbReference type="RefSeq" id="WP_011996878.1">
    <property type="nucleotide sequence ID" value="NC_009727.1"/>
</dbReference>
<feature type="repeat" description="ANK" evidence="3">
    <location>
        <begin position="240"/>
        <end position="272"/>
    </location>
</feature>
<sequence>MSELGGDVIIFSSGRGDNMRSIQVETNEWIDQLKAAAQNKQPSIIENLIKQKVLMSFDERTALASIINPIILNDDVKSLEILLRFYKDLHIGWKYYKSLEFALLKGCKSVARYFLSEKYLQVKKFSGKQGFSLLTIATEQDDINSIMTLLKVDANPFFTAKYGVLPIFIAAKNGNVKIVQRFLGLVRFELQRDCAYKTLKFAIQFGHLSLQKNKYLAVVDYLLNESAPKEALRELIKGGLGLVLLNVAAEVGDLDSIILLAEAGANPNLRHSYPFSPLKLAARGGHKKIVNWLWNFKSDQGERPSDLEKFEALCYATERGHLSCIKILMDEGIRVKPLSSDEAVTLLGKAAENKHHEIVEYLISQISFLLSPAQLRMITYIAIENGSFDCIRILHRYGADLFAIYPDGSTLLIVAARKSYAEIISYLLEVFNQSQSDISKWINYQLPTGETALYFAAVQGDWQSVRELIQAGAITSHVCVDGFTPLMAAVYNRHILVVNELLGHEAHNETMKSIDQAAKGCRYKWVARNLTVEEFNLIRLGSLIVFEKKGLTWWLHFRNDRSEICKTLIENSLGKDYLKQLEGLTYIISEGVTLEDEVQMEEIIIFNGIKLVKKGETAVYRAIKNGDIHCLSRLIKAGADLRLACGDGTTPSIAAAQNKDSTTLHLLLRQKSVLDTVPEVFKEGISVGSTLLFLSIEQGHWDCVYPLLRAGACTNVQDEGERTPLSMALEIKKYDMVILLLLYGGKVAEIKKELVCDEEQLVAAFKKQALIFRGKSFRKRCINFLEMIETRTGDVDPSLRPIFYSAVEKGSLRTLKDYLIARTHALQPKINLVHFFSPDHPKNSNSSHIESHYTRTLI</sequence>
<gene>
    <name evidence="4" type="ordered locus">CBUD_1019</name>
</gene>
<dbReference type="InterPro" id="IPR002110">
    <property type="entry name" value="Ankyrin_rpt"/>
</dbReference>